<dbReference type="Proteomes" id="UP000799750">
    <property type="component" value="Unassembled WGS sequence"/>
</dbReference>
<name>A0A6A6QCJ8_9PEZI</name>
<keyword evidence="1" id="KW-0812">Transmembrane</keyword>
<organism evidence="2 3">
    <name type="scientific">Lophium mytilinum</name>
    <dbReference type="NCBI Taxonomy" id="390894"/>
    <lineage>
        <taxon>Eukaryota</taxon>
        <taxon>Fungi</taxon>
        <taxon>Dikarya</taxon>
        <taxon>Ascomycota</taxon>
        <taxon>Pezizomycotina</taxon>
        <taxon>Dothideomycetes</taxon>
        <taxon>Pleosporomycetidae</taxon>
        <taxon>Mytilinidiales</taxon>
        <taxon>Mytilinidiaceae</taxon>
        <taxon>Lophium</taxon>
    </lineage>
</organism>
<keyword evidence="1" id="KW-0472">Membrane</keyword>
<proteinExistence type="predicted"/>
<gene>
    <name evidence="2" type="ORF">BU16DRAFT_531222</name>
</gene>
<evidence type="ECO:0000313" key="2">
    <source>
        <dbReference type="EMBL" id="KAF2489736.1"/>
    </source>
</evidence>
<sequence length="53" mass="6087">MNGEDWACFVIGMCILLTLLVTLQYFRKSKGDIPFQPRSRRLDGPSSSKYYPS</sequence>
<evidence type="ECO:0000313" key="3">
    <source>
        <dbReference type="Proteomes" id="UP000799750"/>
    </source>
</evidence>
<dbReference type="AlphaFoldDB" id="A0A6A6QCJ8"/>
<accession>A0A6A6QCJ8</accession>
<reference evidence="2" key="1">
    <citation type="journal article" date="2020" name="Stud. Mycol.">
        <title>101 Dothideomycetes genomes: a test case for predicting lifestyles and emergence of pathogens.</title>
        <authorList>
            <person name="Haridas S."/>
            <person name="Albert R."/>
            <person name="Binder M."/>
            <person name="Bloem J."/>
            <person name="Labutti K."/>
            <person name="Salamov A."/>
            <person name="Andreopoulos B."/>
            <person name="Baker S."/>
            <person name="Barry K."/>
            <person name="Bills G."/>
            <person name="Bluhm B."/>
            <person name="Cannon C."/>
            <person name="Castanera R."/>
            <person name="Culley D."/>
            <person name="Daum C."/>
            <person name="Ezra D."/>
            <person name="Gonzalez J."/>
            <person name="Henrissat B."/>
            <person name="Kuo A."/>
            <person name="Liang C."/>
            <person name="Lipzen A."/>
            <person name="Lutzoni F."/>
            <person name="Magnuson J."/>
            <person name="Mondo S."/>
            <person name="Nolan M."/>
            <person name="Ohm R."/>
            <person name="Pangilinan J."/>
            <person name="Park H.-J."/>
            <person name="Ramirez L."/>
            <person name="Alfaro M."/>
            <person name="Sun H."/>
            <person name="Tritt A."/>
            <person name="Yoshinaga Y."/>
            <person name="Zwiers L.-H."/>
            <person name="Turgeon B."/>
            <person name="Goodwin S."/>
            <person name="Spatafora J."/>
            <person name="Crous P."/>
            <person name="Grigoriev I."/>
        </authorList>
    </citation>
    <scope>NUCLEOTIDE SEQUENCE</scope>
    <source>
        <strain evidence="2">CBS 269.34</strain>
    </source>
</reference>
<keyword evidence="3" id="KW-1185">Reference proteome</keyword>
<evidence type="ECO:0000256" key="1">
    <source>
        <dbReference type="SAM" id="Phobius"/>
    </source>
</evidence>
<protein>
    <submittedName>
        <fullName evidence="2">Uncharacterized protein</fullName>
    </submittedName>
</protein>
<dbReference type="EMBL" id="MU004198">
    <property type="protein sequence ID" value="KAF2489736.1"/>
    <property type="molecule type" value="Genomic_DNA"/>
</dbReference>
<feature type="transmembrane region" description="Helical" evidence="1">
    <location>
        <begin position="6"/>
        <end position="26"/>
    </location>
</feature>
<keyword evidence="1" id="KW-1133">Transmembrane helix</keyword>